<dbReference type="AlphaFoldDB" id="A0A2S8GRP3"/>
<protein>
    <submittedName>
        <fullName evidence="1">Uncharacterized protein</fullName>
    </submittedName>
</protein>
<evidence type="ECO:0000313" key="2">
    <source>
        <dbReference type="Proteomes" id="UP000237819"/>
    </source>
</evidence>
<name>A0A2S8GRP3_9BACT</name>
<reference evidence="1 2" key="1">
    <citation type="submission" date="2018-02" db="EMBL/GenBank/DDBJ databases">
        <title>Comparative genomes isolates from brazilian mangrove.</title>
        <authorList>
            <person name="Araujo J.E."/>
            <person name="Taketani R.G."/>
            <person name="Silva M.C.P."/>
            <person name="Loureco M.V."/>
            <person name="Andreote F.D."/>
        </authorList>
    </citation>
    <scope>NUCLEOTIDE SEQUENCE [LARGE SCALE GENOMIC DNA]</scope>
    <source>
        <strain evidence="1 2">Nap-Phe MGV</strain>
    </source>
</reference>
<dbReference type="EMBL" id="PUHZ01000008">
    <property type="protein sequence ID" value="PQO46694.1"/>
    <property type="molecule type" value="Genomic_DNA"/>
</dbReference>
<sequence length="176" mass="20227">MNLEEGAGLSLDVTQIPESLHGLIPLVERWGFRSQTAQDDFVIAMKLQHPEQVAAFNARVDDARDAIISWGNGLKELDKPINEIAEEFWSHPYWSFLALLKIRELTEPEDSPIYEAARKETALEIRRIRFSTAVEAASSAFRDKEYRQFVDLLEPFEDMLTDVQSKKLEFARSRLS</sequence>
<dbReference type="RefSeq" id="WP_105334820.1">
    <property type="nucleotide sequence ID" value="NZ_PUHZ01000008.1"/>
</dbReference>
<organism evidence="1 2">
    <name type="scientific">Blastopirellula marina</name>
    <dbReference type="NCBI Taxonomy" id="124"/>
    <lineage>
        <taxon>Bacteria</taxon>
        <taxon>Pseudomonadati</taxon>
        <taxon>Planctomycetota</taxon>
        <taxon>Planctomycetia</taxon>
        <taxon>Pirellulales</taxon>
        <taxon>Pirellulaceae</taxon>
        <taxon>Blastopirellula</taxon>
    </lineage>
</organism>
<proteinExistence type="predicted"/>
<dbReference type="OrthoDB" id="9962810at2"/>
<gene>
    <name evidence="1" type="ORF">C5Y93_07620</name>
</gene>
<comment type="caution">
    <text evidence="1">The sequence shown here is derived from an EMBL/GenBank/DDBJ whole genome shotgun (WGS) entry which is preliminary data.</text>
</comment>
<dbReference type="Proteomes" id="UP000237819">
    <property type="component" value="Unassembled WGS sequence"/>
</dbReference>
<evidence type="ECO:0000313" key="1">
    <source>
        <dbReference type="EMBL" id="PQO46694.1"/>
    </source>
</evidence>
<accession>A0A2S8GRP3</accession>